<evidence type="ECO:0000313" key="2">
    <source>
        <dbReference type="EMBL" id="EFX82865.1"/>
    </source>
</evidence>
<gene>
    <name evidence="2" type="ORF">DAPPUDRAFT_316311</name>
</gene>
<organism evidence="2 3">
    <name type="scientific">Daphnia pulex</name>
    <name type="common">Water flea</name>
    <dbReference type="NCBI Taxonomy" id="6669"/>
    <lineage>
        <taxon>Eukaryota</taxon>
        <taxon>Metazoa</taxon>
        <taxon>Ecdysozoa</taxon>
        <taxon>Arthropoda</taxon>
        <taxon>Crustacea</taxon>
        <taxon>Branchiopoda</taxon>
        <taxon>Diplostraca</taxon>
        <taxon>Cladocera</taxon>
        <taxon>Anomopoda</taxon>
        <taxon>Daphniidae</taxon>
        <taxon>Daphnia</taxon>
    </lineage>
</organism>
<accession>E9GCH8</accession>
<dbReference type="HOGENOM" id="CLU_2944022_0_0_1"/>
<dbReference type="InParanoid" id="E9GCH8"/>
<sequence>MEAALTEERIFLYLSLTVRLFRVACMFTVLAFCMSRSKECHTRCHCSLITTMAAIPHIEH</sequence>
<protein>
    <submittedName>
        <fullName evidence="2">Uncharacterized protein</fullName>
    </submittedName>
</protein>
<keyword evidence="1" id="KW-0812">Transmembrane</keyword>
<dbReference type="AlphaFoldDB" id="E9GCH8"/>
<feature type="transmembrane region" description="Helical" evidence="1">
    <location>
        <begin position="12"/>
        <end position="33"/>
    </location>
</feature>
<evidence type="ECO:0000313" key="3">
    <source>
        <dbReference type="Proteomes" id="UP000000305"/>
    </source>
</evidence>
<keyword evidence="1" id="KW-0472">Membrane</keyword>
<evidence type="ECO:0000256" key="1">
    <source>
        <dbReference type="SAM" id="Phobius"/>
    </source>
</evidence>
<keyword evidence="3" id="KW-1185">Reference proteome</keyword>
<name>E9GCH8_DAPPU</name>
<dbReference type="EMBL" id="GL732539">
    <property type="protein sequence ID" value="EFX82865.1"/>
    <property type="molecule type" value="Genomic_DNA"/>
</dbReference>
<proteinExistence type="predicted"/>
<reference evidence="2 3" key="1">
    <citation type="journal article" date="2011" name="Science">
        <title>The ecoresponsive genome of Daphnia pulex.</title>
        <authorList>
            <person name="Colbourne J.K."/>
            <person name="Pfrender M.E."/>
            <person name="Gilbert D."/>
            <person name="Thomas W.K."/>
            <person name="Tucker A."/>
            <person name="Oakley T.H."/>
            <person name="Tokishita S."/>
            <person name="Aerts A."/>
            <person name="Arnold G.J."/>
            <person name="Basu M.K."/>
            <person name="Bauer D.J."/>
            <person name="Caceres C.E."/>
            <person name="Carmel L."/>
            <person name="Casola C."/>
            <person name="Choi J.H."/>
            <person name="Detter J.C."/>
            <person name="Dong Q."/>
            <person name="Dusheyko S."/>
            <person name="Eads B.D."/>
            <person name="Frohlich T."/>
            <person name="Geiler-Samerotte K.A."/>
            <person name="Gerlach D."/>
            <person name="Hatcher P."/>
            <person name="Jogdeo S."/>
            <person name="Krijgsveld J."/>
            <person name="Kriventseva E.V."/>
            <person name="Kultz D."/>
            <person name="Laforsch C."/>
            <person name="Lindquist E."/>
            <person name="Lopez J."/>
            <person name="Manak J.R."/>
            <person name="Muller J."/>
            <person name="Pangilinan J."/>
            <person name="Patwardhan R.P."/>
            <person name="Pitluck S."/>
            <person name="Pritham E.J."/>
            <person name="Rechtsteiner A."/>
            <person name="Rho M."/>
            <person name="Rogozin I.B."/>
            <person name="Sakarya O."/>
            <person name="Salamov A."/>
            <person name="Schaack S."/>
            <person name="Shapiro H."/>
            <person name="Shiga Y."/>
            <person name="Skalitzky C."/>
            <person name="Smith Z."/>
            <person name="Souvorov A."/>
            <person name="Sung W."/>
            <person name="Tang Z."/>
            <person name="Tsuchiya D."/>
            <person name="Tu H."/>
            <person name="Vos H."/>
            <person name="Wang M."/>
            <person name="Wolf Y.I."/>
            <person name="Yamagata H."/>
            <person name="Yamada T."/>
            <person name="Ye Y."/>
            <person name="Shaw J.R."/>
            <person name="Andrews J."/>
            <person name="Crease T.J."/>
            <person name="Tang H."/>
            <person name="Lucas S.M."/>
            <person name="Robertson H.M."/>
            <person name="Bork P."/>
            <person name="Koonin E.V."/>
            <person name="Zdobnov E.M."/>
            <person name="Grigoriev I.V."/>
            <person name="Lynch M."/>
            <person name="Boore J.L."/>
        </authorList>
    </citation>
    <scope>NUCLEOTIDE SEQUENCE [LARGE SCALE GENOMIC DNA]</scope>
</reference>
<dbReference type="Proteomes" id="UP000000305">
    <property type="component" value="Unassembled WGS sequence"/>
</dbReference>
<dbReference type="KEGG" id="dpx:DAPPUDRAFT_316311"/>
<keyword evidence="1" id="KW-1133">Transmembrane helix</keyword>